<dbReference type="Proteomes" id="UP000030101">
    <property type="component" value="Unassembled WGS sequence"/>
</dbReference>
<evidence type="ECO:0000259" key="1">
    <source>
        <dbReference type="SMART" id="SM00563"/>
    </source>
</evidence>
<proteinExistence type="predicted"/>
<feature type="domain" description="Phospholipid/glycerol acyltransferase" evidence="1">
    <location>
        <begin position="42"/>
        <end position="158"/>
    </location>
</feature>
<name>A0ABR4XM34_9PORP</name>
<dbReference type="Pfam" id="PF01553">
    <property type="entry name" value="Acyltransferase"/>
    <property type="match status" value="1"/>
</dbReference>
<gene>
    <name evidence="2" type="ORF">HQ43_02625</name>
</gene>
<evidence type="ECO:0000313" key="2">
    <source>
        <dbReference type="EMBL" id="KGN93095.1"/>
    </source>
</evidence>
<dbReference type="CDD" id="cd06551">
    <property type="entry name" value="LPLAT"/>
    <property type="match status" value="1"/>
</dbReference>
<evidence type="ECO:0000313" key="3">
    <source>
        <dbReference type="Proteomes" id="UP000030101"/>
    </source>
</evidence>
<dbReference type="InterPro" id="IPR002123">
    <property type="entry name" value="Plipid/glycerol_acylTrfase"/>
</dbReference>
<dbReference type="SUPFAM" id="SSF69593">
    <property type="entry name" value="Glycerol-3-phosphate (1)-acyltransferase"/>
    <property type="match status" value="1"/>
</dbReference>
<protein>
    <recommendedName>
        <fullName evidence="1">Phospholipid/glycerol acyltransferase domain-containing protein</fullName>
    </recommendedName>
</protein>
<accession>A0ABR4XM34</accession>
<sequence length="205" mass="24891">MLEARHHPIVYPFFQYYTEYLIRRRFHAAKIIGTFTDRELPVLLIANHIGWWDGFWAMYLKRKVFKRKFYFMMQEDQLLRYRFFNRTGAFSVNKGSREIIRSLEYATRLLEEKENMLLIYPQGKLQSLYLSEFSFQKGIERILKDKRESVQVIFSANLIDYLAHPKPTVTMYIEEFTGEMSLDTLEREYNRFYADCLSRQLHTEE</sequence>
<reference evidence="2 3" key="1">
    <citation type="submission" date="2014-08" db="EMBL/GenBank/DDBJ databases">
        <title>Porphyromonas canoris strain:OH2762 Genome sequencing.</title>
        <authorList>
            <person name="Wallis C."/>
            <person name="Deusch O."/>
            <person name="O'Flynn C."/>
            <person name="Davis I."/>
            <person name="Jospin G."/>
            <person name="Darling A.E."/>
            <person name="Coil D.A."/>
            <person name="Alexiev A."/>
            <person name="Horsfall A."/>
            <person name="Kirkwood N."/>
            <person name="Harris S."/>
            <person name="Eisen J.A."/>
        </authorList>
    </citation>
    <scope>NUCLEOTIDE SEQUENCE [LARGE SCALE GENOMIC DNA]</scope>
    <source>
        <strain evidence="3">COT-108 OH2762</strain>
    </source>
</reference>
<comment type="caution">
    <text evidence="2">The sequence shown here is derived from an EMBL/GenBank/DDBJ whole genome shotgun (WGS) entry which is preliminary data.</text>
</comment>
<keyword evidence="3" id="KW-1185">Reference proteome</keyword>
<dbReference type="EMBL" id="JQZV01000005">
    <property type="protein sequence ID" value="KGN93095.1"/>
    <property type="molecule type" value="Genomic_DNA"/>
</dbReference>
<dbReference type="RefSeq" id="WP_036789241.1">
    <property type="nucleotide sequence ID" value="NZ_JQZV01000005.1"/>
</dbReference>
<dbReference type="SMART" id="SM00563">
    <property type="entry name" value="PlsC"/>
    <property type="match status" value="1"/>
</dbReference>
<organism evidence="2 3">
    <name type="scientific">Porphyromonas canoris</name>
    <dbReference type="NCBI Taxonomy" id="36875"/>
    <lineage>
        <taxon>Bacteria</taxon>
        <taxon>Pseudomonadati</taxon>
        <taxon>Bacteroidota</taxon>
        <taxon>Bacteroidia</taxon>
        <taxon>Bacteroidales</taxon>
        <taxon>Porphyromonadaceae</taxon>
        <taxon>Porphyromonas</taxon>
    </lineage>
</organism>